<proteinExistence type="predicted"/>
<keyword evidence="2" id="KW-1185">Reference proteome</keyword>
<dbReference type="EMBL" id="JAOYFB010000030">
    <property type="protein sequence ID" value="KAK4017876.1"/>
    <property type="molecule type" value="Genomic_DNA"/>
</dbReference>
<accession>A0ABQ9ZYI2</accession>
<evidence type="ECO:0000313" key="1">
    <source>
        <dbReference type="EMBL" id="KAK4017876.1"/>
    </source>
</evidence>
<reference evidence="1 2" key="1">
    <citation type="journal article" date="2023" name="Nucleic Acids Res.">
        <title>The hologenome of Daphnia magna reveals possible DNA methylation and microbiome-mediated evolution of the host genome.</title>
        <authorList>
            <person name="Chaturvedi A."/>
            <person name="Li X."/>
            <person name="Dhandapani V."/>
            <person name="Marshall H."/>
            <person name="Kissane S."/>
            <person name="Cuenca-Cambronero M."/>
            <person name="Asole G."/>
            <person name="Calvet F."/>
            <person name="Ruiz-Romero M."/>
            <person name="Marangio P."/>
            <person name="Guigo R."/>
            <person name="Rago D."/>
            <person name="Mirbahai L."/>
            <person name="Eastwood N."/>
            <person name="Colbourne J.K."/>
            <person name="Zhou J."/>
            <person name="Mallon E."/>
            <person name="Orsini L."/>
        </authorList>
    </citation>
    <scope>NUCLEOTIDE SEQUENCE [LARGE SCALE GENOMIC DNA]</scope>
    <source>
        <strain evidence="1">LRV0_1</strain>
    </source>
</reference>
<evidence type="ECO:0008006" key="3">
    <source>
        <dbReference type="Google" id="ProtNLM"/>
    </source>
</evidence>
<name>A0ABQ9ZYI2_9CRUS</name>
<gene>
    <name evidence="1" type="ORF">OUZ56_033823</name>
</gene>
<protein>
    <recommendedName>
        <fullName evidence="3">Reverse transcriptase zinc-binding domain-containing protein</fullName>
    </recommendedName>
</protein>
<evidence type="ECO:0000313" key="2">
    <source>
        <dbReference type="Proteomes" id="UP001234178"/>
    </source>
</evidence>
<dbReference type="Proteomes" id="UP001234178">
    <property type="component" value="Unassembled WGS sequence"/>
</dbReference>
<organism evidence="1 2">
    <name type="scientific">Daphnia magna</name>
    <dbReference type="NCBI Taxonomy" id="35525"/>
    <lineage>
        <taxon>Eukaryota</taxon>
        <taxon>Metazoa</taxon>
        <taxon>Ecdysozoa</taxon>
        <taxon>Arthropoda</taxon>
        <taxon>Crustacea</taxon>
        <taxon>Branchiopoda</taxon>
        <taxon>Diplostraca</taxon>
        <taxon>Cladocera</taxon>
        <taxon>Anomopoda</taxon>
        <taxon>Daphniidae</taxon>
        <taxon>Daphnia</taxon>
    </lineage>
</organism>
<comment type="caution">
    <text evidence="1">The sequence shown here is derived from an EMBL/GenBank/DDBJ whole genome shotgun (WGS) entry which is preliminary data.</text>
</comment>
<sequence>MARLVSLPYAPLLPRLEISSQGPARHPSSSGALVEQDTCCRRCGKENETGFHVLNHCEEGLQLATKRHNTIQDLLESLLVKQGRRPINNAIPGKG</sequence>